<dbReference type="Proteomes" id="UP001327560">
    <property type="component" value="Chromosome 5"/>
</dbReference>
<name>A0AAQ3QCC8_9LILI</name>
<dbReference type="PANTHER" id="PTHR31635">
    <property type="entry name" value="REVERSE TRANSCRIPTASE DOMAIN-CONTAINING PROTEIN-RELATED"/>
    <property type="match status" value="1"/>
</dbReference>
<accession>A0AAQ3QCC8</accession>
<sequence length="120" mass="14014">MKANLASFIPKVKHPNIVKGFRPIALCNISYHIISKLLTNRLKNCIPFFISHEQFTFLKGGLIQNNILIVKELIHSFYNSKGKQPFIIIKIDLEKTFDLIKREAIFKVIELYKFPKKNIK</sequence>
<evidence type="ECO:0000313" key="2">
    <source>
        <dbReference type="EMBL" id="WOL07446.1"/>
    </source>
</evidence>
<keyword evidence="3" id="KW-1185">Reference proteome</keyword>
<evidence type="ECO:0000313" key="3">
    <source>
        <dbReference type="Proteomes" id="UP001327560"/>
    </source>
</evidence>
<organism evidence="2 3">
    <name type="scientific">Canna indica</name>
    <name type="common">Indian-shot</name>
    <dbReference type="NCBI Taxonomy" id="4628"/>
    <lineage>
        <taxon>Eukaryota</taxon>
        <taxon>Viridiplantae</taxon>
        <taxon>Streptophyta</taxon>
        <taxon>Embryophyta</taxon>
        <taxon>Tracheophyta</taxon>
        <taxon>Spermatophyta</taxon>
        <taxon>Magnoliopsida</taxon>
        <taxon>Liliopsida</taxon>
        <taxon>Zingiberales</taxon>
        <taxon>Cannaceae</taxon>
        <taxon>Canna</taxon>
    </lineage>
</organism>
<proteinExistence type="predicted"/>
<reference evidence="2 3" key="1">
    <citation type="submission" date="2023-10" db="EMBL/GenBank/DDBJ databases">
        <title>Chromosome-scale genome assembly provides insights into flower coloration mechanisms of Canna indica.</title>
        <authorList>
            <person name="Li C."/>
        </authorList>
    </citation>
    <scope>NUCLEOTIDE SEQUENCE [LARGE SCALE GENOMIC DNA]</scope>
    <source>
        <tissue evidence="2">Flower</tissue>
    </source>
</reference>
<dbReference type="PANTHER" id="PTHR31635:SF196">
    <property type="entry name" value="REVERSE TRANSCRIPTASE DOMAIN-CONTAINING PROTEIN-RELATED"/>
    <property type="match status" value="1"/>
</dbReference>
<dbReference type="Pfam" id="PF00078">
    <property type="entry name" value="RVT_1"/>
    <property type="match status" value="1"/>
</dbReference>
<dbReference type="AlphaFoldDB" id="A0AAQ3QCC8"/>
<evidence type="ECO:0000259" key="1">
    <source>
        <dbReference type="Pfam" id="PF00078"/>
    </source>
</evidence>
<feature type="domain" description="Reverse transcriptase" evidence="1">
    <location>
        <begin position="12"/>
        <end position="117"/>
    </location>
</feature>
<gene>
    <name evidence="2" type="ORF">Cni_G16187</name>
</gene>
<dbReference type="EMBL" id="CP136894">
    <property type="protein sequence ID" value="WOL07446.1"/>
    <property type="molecule type" value="Genomic_DNA"/>
</dbReference>
<protein>
    <recommendedName>
        <fullName evidence="1">Reverse transcriptase domain-containing protein</fullName>
    </recommendedName>
</protein>
<dbReference type="InterPro" id="IPR000477">
    <property type="entry name" value="RT_dom"/>
</dbReference>